<feature type="transmembrane region" description="Helical" evidence="9">
    <location>
        <begin position="297"/>
        <end position="316"/>
    </location>
</feature>
<evidence type="ECO:0000256" key="6">
    <source>
        <dbReference type="ARBA" id="ARBA00022840"/>
    </source>
</evidence>
<dbReference type="GO" id="GO:0016887">
    <property type="term" value="F:ATP hydrolysis activity"/>
    <property type="evidence" value="ECO:0007669"/>
    <property type="project" value="InterPro"/>
</dbReference>
<dbReference type="InterPro" id="IPR003439">
    <property type="entry name" value="ABC_transporter-like_ATP-bd"/>
</dbReference>
<dbReference type="PANTHER" id="PTHR43394:SF1">
    <property type="entry name" value="ATP-BINDING CASSETTE SUB-FAMILY B MEMBER 10, MITOCHONDRIAL"/>
    <property type="match status" value="1"/>
</dbReference>
<proteinExistence type="predicted"/>
<comment type="subcellular location">
    <subcellularLocation>
        <location evidence="1">Cell membrane</location>
        <topology evidence="1">Multi-pass membrane protein</topology>
    </subcellularLocation>
</comment>
<dbReference type="GO" id="GO:0015421">
    <property type="term" value="F:ABC-type oligopeptide transporter activity"/>
    <property type="evidence" value="ECO:0007669"/>
    <property type="project" value="TreeGrafter"/>
</dbReference>
<dbReference type="PROSITE" id="PS50893">
    <property type="entry name" value="ABC_TRANSPORTER_2"/>
    <property type="match status" value="1"/>
</dbReference>
<evidence type="ECO:0000259" key="10">
    <source>
        <dbReference type="PROSITE" id="PS50893"/>
    </source>
</evidence>
<dbReference type="Gene3D" id="1.20.1560.10">
    <property type="entry name" value="ABC transporter type 1, transmembrane domain"/>
    <property type="match status" value="1"/>
</dbReference>
<dbReference type="SUPFAM" id="SSF90123">
    <property type="entry name" value="ABC transporter transmembrane region"/>
    <property type="match status" value="1"/>
</dbReference>
<dbReference type="PROSITE" id="PS50929">
    <property type="entry name" value="ABC_TM1F"/>
    <property type="match status" value="1"/>
</dbReference>
<dbReference type="EMBL" id="PQAP01000084">
    <property type="protein sequence ID" value="PWB72446.1"/>
    <property type="molecule type" value="Genomic_DNA"/>
</dbReference>
<evidence type="ECO:0000259" key="11">
    <source>
        <dbReference type="PROSITE" id="PS50929"/>
    </source>
</evidence>
<feature type="transmembrane region" description="Helical" evidence="9">
    <location>
        <begin position="75"/>
        <end position="94"/>
    </location>
</feature>
<dbReference type="FunFam" id="3.40.50.300:FF:000221">
    <property type="entry name" value="Multidrug ABC transporter ATP-binding protein"/>
    <property type="match status" value="1"/>
</dbReference>
<dbReference type="Pfam" id="PF00005">
    <property type="entry name" value="ABC_tran"/>
    <property type="match status" value="1"/>
</dbReference>
<evidence type="ECO:0008006" key="14">
    <source>
        <dbReference type="Google" id="ProtNLM"/>
    </source>
</evidence>
<evidence type="ECO:0000256" key="1">
    <source>
        <dbReference type="ARBA" id="ARBA00004651"/>
    </source>
</evidence>
<evidence type="ECO:0000313" key="12">
    <source>
        <dbReference type="EMBL" id="PWB72446.1"/>
    </source>
</evidence>
<evidence type="ECO:0000256" key="4">
    <source>
        <dbReference type="ARBA" id="ARBA00022692"/>
    </source>
</evidence>
<dbReference type="InterPro" id="IPR036640">
    <property type="entry name" value="ABC1_TM_sf"/>
</dbReference>
<reference evidence="12 13" key="1">
    <citation type="journal article" date="2018" name="ISME J.">
        <title>A methanotrophic archaeon couples anaerobic oxidation of methane to Fe(III) reduction.</title>
        <authorList>
            <person name="Cai C."/>
            <person name="Leu A.O."/>
            <person name="Xie G.J."/>
            <person name="Guo J."/>
            <person name="Feng Y."/>
            <person name="Zhao J.X."/>
            <person name="Tyson G.W."/>
            <person name="Yuan Z."/>
            <person name="Hu S."/>
        </authorList>
    </citation>
    <scope>NUCLEOTIDE SEQUENCE [LARGE SCALE GENOMIC DNA]</scope>
    <source>
        <strain evidence="12">FeB_12</strain>
    </source>
</reference>
<keyword evidence="3" id="KW-1003">Cell membrane</keyword>
<keyword evidence="5" id="KW-0547">Nucleotide-binding</keyword>
<dbReference type="InterPro" id="IPR011527">
    <property type="entry name" value="ABC1_TM_dom"/>
</dbReference>
<protein>
    <recommendedName>
        <fullName evidence="14">ABC transporter ATP-binding protein</fullName>
    </recommendedName>
</protein>
<evidence type="ECO:0000256" key="9">
    <source>
        <dbReference type="SAM" id="Phobius"/>
    </source>
</evidence>
<dbReference type="InterPro" id="IPR017871">
    <property type="entry name" value="ABC_transporter-like_CS"/>
</dbReference>
<keyword evidence="7 9" id="KW-1133">Transmembrane helix</keyword>
<sequence>MRDKIKWFWRYYKHFPYVLAVLILLTPVQAMLQAYLPRLMQFSIDFIKDGQVPKNEIALWVVGVGHAVGLGPERFLPLAFILLGIVAFCLYAFVQGHRAWMNRRLDWAFRQYAFDDITGKGPDFFNKFRTGDLVTRLTDDIDGKLSWFACSGIFRLYEAITMVVFVIIMMLSINPWLTLLTAGPLPLMILIFFRSSKLLHKRYDDLQTKISTFTAVMEACLSGIRVVKAYVQARAQQSKFAHALGIRRVAEIDTVKSGAVVDSMYMYIWQFGVIIVLLAGGAQVINAKLSVGELFAFVYYVVYLFFPMFDIGQFLVRSLQSGVSIDRLVELENVPPLVHEPPDISDSGVIEGALRFENVSFTFEGLERKIIDDVSLSVPAGKTVALVGKVGSGKSWLVNLVPRLVDPTGGKVTLDGRDLREFRLEDLRRNIGYVPQEPILFSDTIRNNIRFGRDEISEDTLDWALEVSQLKDEVARFPKGLETPIGTRGMAISGGQKQRLSLARALVGKPKILILDDCTSALDSRTEAALWDRLHEVMPGMTAVIITHRPDTLERVDCIHVLEDGRIVESGPHRELISR</sequence>
<dbReference type="InterPro" id="IPR039421">
    <property type="entry name" value="Type_1_exporter"/>
</dbReference>
<keyword evidence="4 9" id="KW-0812">Transmembrane</keyword>
<feature type="domain" description="ABC transporter" evidence="10">
    <location>
        <begin position="354"/>
        <end position="579"/>
    </location>
</feature>
<feature type="domain" description="ABC transmembrane type-1" evidence="11">
    <location>
        <begin position="28"/>
        <end position="320"/>
    </location>
</feature>
<dbReference type="GO" id="GO:0005524">
    <property type="term" value="F:ATP binding"/>
    <property type="evidence" value="ECO:0007669"/>
    <property type="project" value="UniProtKB-KW"/>
</dbReference>
<dbReference type="AlphaFoldDB" id="A0A855X0T0"/>
<accession>A0A855X0T0</accession>
<feature type="transmembrane region" description="Helical" evidence="9">
    <location>
        <begin position="266"/>
        <end position="285"/>
    </location>
</feature>
<keyword evidence="6" id="KW-0067">ATP-binding</keyword>
<evidence type="ECO:0000256" key="3">
    <source>
        <dbReference type="ARBA" id="ARBA00022475"/>
    </source>
</evidence>
<comment type="caution">
    <text evidence="12">The sequence shown here is derived from an EMBL/GenBank/DDBJ whole genome shotgun (WGS) entry which is preliminary data.</text>
</comment>
<dbReference type="PROSITE" id="PS00211">
    <property type="entry name" value="ABC_TRANSPORTER_1"/>
    <property type="match status" value="1"/>
</dbReference>
<dbReference type="InterPro" id="IPR003593">
    <property type="entry name" value="AAA+_ATPase"/>
</dbReference>
<dbReference type="Gene3D" id="3.40.50.300">
    <property type="entry name" value="P-loop containing nucleotide triphosphate hydrolases"/>
    <property type="match status" value="1"/>
</dbReference>
<evidence type="ECO:0000256" key="8">
    <source>
        <dbReference type="ARBA" id="ARBA00023136"/>
    </source>
</evidence>
<keyword evidence="8 9" id="KW-0472">Membrane</keyword>
<evidence type="ECO:0000256" key="7">
    <source>
        <dbReference type="ARBA" id="ARBA00022989"/>
    </source>
</evidence>
<dbReference type="Pfam" id="PF00664">
    <property type="entry name" value="ABC_membrane"/>
    <property type="match status" value="1"/>
</dbReference>
<keyword evidence="2" id="KW-0813">Transport</keyword>
<dbReference type="Proteomes" id="UP000250918">
    <property type="component" value="Unassembled WGS sequence"/>
</dbReference>
<evidence type="ECO:0000256" key="5">
    <source>
        <dbReference type="ARBA" id="ARBA00022741"/>
    </source>
</evidence>
<organism evidence="12 13">
    <name type="scientific">candidate division GN15 bacterium</name>
    <dbReference type="NCBI Taxonomy" id="2072418"/>
    <lineage>
        <taxon>Bacteria</taxon>
        <taxon>candidate division GN15</taxon>
    </lineage>
</organism>
<dbReference type="SUPFAM" id="SSF52540">
    <property type="entry name" value="P-loop containing nucleoside triphosphate hydrolases"/>
    <property type="match status" value="1"/>
</dbReference>
<dbReference type="GO" id="GO:0005886">
    <property type="term" value="C:plasma membrane"/>
    <property type="evidence" value="ECO:0007669"/>
    <property type="project" value="UniProtKB-SubCell"/>
</dbReference>
<dbReference type="PANTHER" id="PTHR43394">
    <property type="entry name" value="ATP-DEPENDENT PERMEASE MDL1, MITOCHONDRIAL"/>
    <property type="match status" value="1"/>
</dbReference>
<dbReference type="InterPro" id="IPR027417">
    <property type="entry name" value="P-loop_NTPase"/>
</dbReference>
<feature type="non-terminal residue" evidence="12">
    <location>
        <position position="579"/>
    </location>
</feature>
<evidence type="ECO:0000256" key="2">
    <source>
        <dbReference type="ARBA" id="ARBA00022448"/>
    </source>
</evidence>
<evidence type="ECO:0000313" key="13">
    <source>
        <dbReference type="Proteomes" id="UP000250918"/>
    </source>
</evidence>
<name>A0A855X0T0_9BACT</name>
<dbReference type="SMART" id="SM00382">
    <property type="entry name" value="AAA"/>
    <property type="match status" value="1"/>
</dbReference>
<gene>
    <name evidence="12" type="ORF">C3F09_06600</name>
</gene>